<proteinExistence type="inferred from homology"/>
<dbReference type="RefSeq" id="WP_106059254.1">
    <property type="nucleotide sequence ID" value="NZ_PVXQ01000010.1"/>
</dbReference>
<dbReference type="GO" id="GO:0005829">
    <property type="term" value="C:cytosol"/>
    <property type="evidence" value="ECO:0007669"/>
    <property type="project" value="TreeGrafter"/>
</dbReference>
<dbReference type="InterPro" id="IPR006151">
    <property type="entry name" value="Shikm_DH/Glu-tRNA_Rdtase"/>
</dbReference>
<feature type="binding site" evidence="5">
    <location>
        <position position="61"/>
    </location>
    <ligand>
        <name>shikimate</name>
        <dbReference type="ChEBI" id="CHEBI:36208"/>
    </ligand>
</feature>
<dbReference type="Pfam" id="PF08501">
    <property type="entry name" value="Shikimate_dh_N"/>
    <property type="match status" value="1"/>
</dbReference>
<comment type="pathway">
    <text evidence="1 5">Metabolic intermediate biosynthesis; chorismate biosynthesis; chorismate from D-erythrose 4-phosphate and phosphoenolpyruvate: step 4/7.</text>
</comment>
<reference evidence="8 9" key="1">
    <citation type="submission" date="2018-03" db="EMBL/GenBank/DDBJ databases">
        <title>Genome sequence of Clostridium vincentii DSM 10228.</title>
        <authorList>
            <person name="Poehlein A."/>
            <person name="Daniel R."/>
        </authorList>
    </citation>
    <scope>NUCLEOTIDE SEQUENCE [LARGE SCALE GENOMIC DNA]</scope>
    <source>
        <strain evidence="8 9">DSM 10228</strain>
    </source>
</reference>
<gene>
    <name evidence="5 8" type="primary">aroE</name>
    <name evidence="8" type="ORF">CLVI_12590</name>
</gene>
<dbReference type="GO" id="GO:0050661">
    <property type="term" value="F:NADP binding"/>
    <property type="evidence" value="ECO:0007669"/>
    <property type="project" value="TreeGrafter"/>
</dbReference>
<organism evidence="8 9">
    <name type="scientific">Clostridium vincentii</name>
    <dbReference type="NCBI Taxonomy" id="52704"/>
    <lineage>
        <taxon>Bacteria</taxon>
        <taxon>Bacillati</taxon>
        <taxon>Bacillota</taxon>
        <taxon>Clostridia</taxon>
        <taxon>Eubacteriales</taxon>
        <taxon>Clostridiaceae</taxon>
        <taxon>Clostridium</taxon>
    </lineage>
</organism>
<feature type="binding site" evidence="5">
    <location>
        <begin position="14"/>
        <end position="16"/>
    </location>
    <ligand>
        <name>shikimate</name>
        <dbReference type="ChEBI" id="CHEBI:36208"/>
    </ligand>
</feature>
<dbReference type="InterPro" id="IPR036291">
    <property type="entry name" value="NAD(P)-bd_dom_sf"/>
</dbReference>
<dbReference type="Pfam" id="PF01488">
    <property type="entry name" value="Shikimate_DH"/>
    <property type="match status" value="1"/>
</dbReference>
<evidence type="ECO:0000256" key="4">
    <source>
        <dbReference type="ARBA" id="ARBA00049442"/>
    </source>
</evidence>
<dbReference type="InterPro" id="IPR046346">
    <property type="entry name" value="Aminoacid_DH-like_N_sf"/>
</dbReference>
<dbReference type="GO" id="GO:0009073">
    <property type="term" value="P:aromatic amino acid family biosynthetic process"/>
    <property type="evidence" value="ECO:0007669"/>
    <property type="project" value="UniProtKB-KW"/>
</dbReference>
<comment type="function">
    <text evidence="5">Involved in the biosynthesis of the chorismate, which leads to the biosynthesis of aromatic amino acids. Catalyzes the reversible NADPH linked reduction of 3-dehydroshikimate (DHSA) to yield shikimate (SA).</text>
</comment>
<feature type="binding site" evidence="5">
    <location>
        <position position="232"/>
    </location>
    <ligand>
        <name>NADP(+)</name>
        <dbReference type="ChEBI" id="CHEBI:58349"/>
    </ligand>
</feature>
<dbReference type="InterPro" id="IPR013708">
    <property type="entry name" value="Shikimate_DH-bd_N"/>
</dbReference>
<dbReference type="Gene3D" id="3.40.50.720">
    <property type="entry name" value="NAD(P)-binding Rossmann-like Domain"/>
    <property type="match status" value="1"/>
</dbReference>
<dbReference type="Gene3D" id="3.40.50.10860">
    <property type="entry name" value="Leucine Dehydrogenase, chain A, domain 1"/>
    <property type="match status" value="1"/>
</dbReference>
<comment type="subunit">
    <text evidence="5">Homodimer.</text>
</comment>
<dbReference type="Proteomes" id="UP000239471">
    <property type="component" value="Unassembled WGS sequence"/>
</dbReference>
<accession>A0A2T0BGH7</accession>
<keyword evidence="5" id="KW-0521">NADP</keyword>
<dbReference type="EMBL" id="PVXQ01000010">
    <property type="protein sequence ID" value="PRR83010.1"/>
    <property type="molecule type" value="Genomic_DNA"/>
</dbReference>
<dbReference type="PANTHER" id="PTHR21089">
    <property type="entry name" value="SHIKIMATE DEHYDROGENASE"/>
    <property type="match status" value="1"/>
</dbReference>
<comment type="catalytic activity">
    <reaction evidence="4 5">
        <text>shikimate + NADP(+) = 3-dehydroshikimate + NADPH + H(+)</text>
        <dbReference type="Rhea" id="RHEA:17737"/>
        <dbReference type="ChEBI" id="CHEBI:15378"/>
        <dbReference type="ChEBI" id="CHEBI:16630"/>
        <dbReference type="ChEBI" id="CHEBI:36208"/>
        <dbReference type="ChEBI" id="CHEBI:57783"/>
        <dbReference type="ChEBI" id="CHEBI:58349"/>
        <dbReference type="EC" id="1.1.1.25"/>
    </reaction>
</comment>
<dbReference type="PANTHER" id="PTHR21089:SF1">
    <property type="entry name" value="BIFUNCTIONAL 3-DEHYDROQUINATE DEHYDRATASE_SHIKIMATE DEHYDROGENASE, CHLOROPLASTIC"/>
    <property type="match status" value="1"/>
</dbReference>
<feature type="binding site" evidence="5">
    <location>
        <position position="86"/>
    </location>
    <ligand>
        <name>shikimate</name>
        <dbReference type="ChEBI" id="CHEBI:36208"/>
    </ligand>
</feature>
<dbReference type="OrthoDB" id="9792692at2"/>
<feature type="binding site" evidence="5">
    <location>
        <begin position="125"/>
        <end position="129"/>
    </location>
    <ligand>
        <name>NADP(+)</name>
        <dbReference type="ChEBI" id="CHEBI:58349"/>
    </ligand>
</feature>
<dbReference type="SUPFAM" id="SSF51735">
    <property type="entry name" value="NAD(P)-binding Rossmann-fold domains"/>
    <property type="match status" value="1"/>
</dbReference>
<evidence type="ECO:0000259" key="7">
    <source>
        <dbReference type="Pfam" id="PF08501"/>
    </source>
</evidence>
<dbReference type="SUPFAM" id="SSF53223">
    <property type="entry name" value="Aminoacid dehydrogenase-like, N-terminal domain"/>
    <property type="match status" value="1"/>
</dbReference>
<keyword evidence="5" id="KW-0028">Amino-acid biosynthesis</keyword>
<keyword evidence="3 5" id="KW-0057">Aromatic amino acid biosynthesis</keyword>
<evidence type="ECO:0000256" key="2">
    <source>
        <dbReference type="ARBA" id="ARBA00012962"/>
    </source>
</evidence>
<dbReference type="UniPathway" id="UPA00053">
    <property type="reaction ID" value="UER00087"/>
</dbReference>
<sequence length="269" mass="30090">MEFYGLVGEKLSHSLSPEIHKRIFEQLNIDGGYKLFEIPKEDIGNLGHALKLLKIKGVNVTIPYKKIVMEDLDVISEEAKKIGAVNTILNKDNKLYGYNSDYYGFGSMLDINNIKLKDKVATVLGNGGAAKAIITYLLDKGIKSLYLVTRNKENSENINSKVKLIDYEDLKKIGGDILINTTPIGMYPKIGVSPVSKEVIENYKTLVDIVYNPGMTEFLKIGETLGKDICGGLYMLVGQGVKSQEIWQDIKIDSSVLKNIYEELEKQFK</sequence>
<comment type="caution">
    <text evidence="8">The sequence shown here is derived from an EMBL/GenBank/DDBJ whole genome shotgun (WGS) entry which is preliminary data.</text>
</comment>
<keyword evidence="9" id="KW-1185">Reference proteome</keyword>
<dbReference type="GO" id="GO:0009423">
    <property type="term" value="P:chorismate biosynthetic process"/>
    <property type="evidence" value="ECO:0007669"/>
    <property type="project" value="UniProtKB-UniRule"/>
</dbReference>
<evidence type="ECO:0000256" key="5">
    <source>
        <dbReference type="HAMAP-Rule" id="MF_00222"/>
    </source>
</evidence>
<feature type="binding site" evidence="5">
    <location>
        <position position="239"/>
    </location>
    <ligand>
        <name>shikimate</name>
        <dbReference type="ChEBI" id="CHEBI:36208"/>
    </ligand>
</feature>
<keyword evidence="5 8" id="KW-0560">Oxidoreductase</keyword>
<comment type="similarity">
    <text evidence="5">Belongs to the shikimate dehydrogenase family.</text>
</comment>
<dbReference type="InterPro" id="IPR022893">
    <property type="entry name" value="Shikimate_DH_fam"/>
</dbReference>
<dbReference type="HAMAP" id="MF_00222">
    <property type="entry name" value="Shikimate_DH_AroE"/>
    <property type="match status" value="1"/>
</dbReference>
<dbReference type="GO" id="GO:0004764">
    <property type="term" value="F:shikimate 3-dehydrogenase (NADP+) activity"/>
    <property type="evidence" value="ECO:0007669"/>
    <property type="project" value="UniProtKB-UniRule"/>
</dbReference>
<comment type="caution">
    <text evidence="5">Lacks conserved residue(s) required for the propagation of feature annotation.</text>
</comment>
<evidence type="ECO:0000256" key="3">
    <source>
        <dbReference type="ARBA" id="ARBA00023141"/>
    </source>
</evidence>
<dbReference type="CDD" id="cd01065">
    <property type="entry name" value="NAD_bind_Shikimate_DH"/>
    <property type="match status" value="1"/>
</dbReference>
<feature type="binding site" evidence="5">
    <location>
        <position position="209"/>
    </location>
    <ligand>
        <name>NADP(+)</name>
        <dbReference type="ChEBI" id="CHEBI:58349"/>
    </ligand>
</feature>
<evidence type="ECO:0000313" key="8">
    <source>
        <dbReference type="EMBL" id="PRR83010.1"/>
    </source>
</evidence>
<dbReference type="GO" id="GO:0019632">
    <property type="term" value="P:shikimate metabolic process"/>
    <property type="evidence" value="ECO:0007669"/>
    <property type="project" value="TreeGrafter"/>
</dbReference>
<dbReference type="AlphaFoldDB" id="A0A2T0BGH7"/>
<dbReference type="EC" id="1.1.1.25" evidence="2 5"/>
<feature type="domain" description="Quinate/shikimate 5-dehydrogenase/glutamyl-tRNA reductase" evidence="6">
    <location>
        <begin position="115"/>
        <end position="173"/>
    </location>
</feature>
<evidence type="ECO:0000259" key="6">
    <source>
        <dbReference type="Pfam" id="PF01488"/>
    </source>
</evidence>
<dbReference type="GO" id="GO:0008652">
    <property type="term" value="P:amino acid biosynthetic process"/>
    <property type="evidence" value="ECO:0007669"/>
    <property type="project" value="UniProtKB-KW"/>
</dbReference>
<name>A0A2T0BGH7_9CLOT</name>
<feature type="binding site" evidence="5">
    <location>
        <position position="77"/>
    </location>
    <ligand>
        <name>NADP(+)</name>
        <dbReference type="ChEBI" id="CHEBI:58349"/>
    </ligand>
</feature>
<feature type="binding site" evidence="5">
    <location>
        <position position="211"/>
    </location>
    <ligand>
        <name>shikimate</name>
        <dbReference type="ChEBI" id="CHEBI:36208"/>
    </ligand>
</feature>
<feature type="domain" description="Shikimate dehydrogenase substrate binding N-terminal" evidence="7">
    <location>
        <begin position="6"/>
        <end position="88"/>
    </location>
</feature>
<evidence type="ECO:0000313" key="9">
    <source>
        <dbReference type="Proteomes" id="UP000239471"/>
    </source>
</evidence>
<protein>
    <recommendedName>
        <fullName evidence="2 5">Shikimate dehydrogenase (NADP(+))</fullName>
        <shortName evidence="5">SDH</shortName>
        <ecNumber evidence="2 5">1.1.1.25</ecNumber>
    </recommendedName>
</protein>
<feature type="active site" description="Proton acceptor" evidence="5">
    <location>
        <position position="65"/>
    </location>
</feature>
<feature type="binding site" evidence="5">
    <location>
        <position position="101"/>
    </location>
    <ligand>
        <name>shikimate</name>
        <dbReference type="ChEBI" id="CHEBI:36208"/>
    </ligand>
</feature>
<evidence type="ECO:0000256" key="1">
    <source>
        <dbReference type="ARBA" id="ARBA00004871"/>
    </source>
</evidence>